<dbReference type="RefSeq" id="WP_128781733.1">
    <property type="nucleotide sequence ID" value="NZ_CP041260.1"/>
</dbReference>
<accession>A0A6N1CWK3</accession>
<protein>
    <submittedName>
        <fullName evidence="1">Uncharacterized protein</fullName>
    </submittedName>
</protein>
<gene>
    <name evidence="1" type="ORF">KK103_15660</name>
</gene>
<dbReference type="AlphaFoldDB" id="A0A6N1CWK3"/>
<comment type="caution">
    <text evidence="1">The sequence shown here is derived from an EMBL/GenBank/DDBJ whole genome shotgun (WGS) entry which is preliminary data.</text>
</comment>
<dbReference type="EMBL" id="JAHEWX010000025">
    <property type="protein sequence ID" value="MBT1543199.1"/>
    <property type="molecule type" value="Genomic_DNA"/>
</dbReference>
<organism evidence="1 2">
    <name type="scientific">Curtobacterium flaccumfaciens pv. flaccumfaciens</name>
    <dbReference type="NCBI Taxonomy" id="138532"/>
    <lineage>
        <taxon>Bacteria</taxon>
        <taxon>Bacillati</taxon>
        <taxon>Actinomycetota</taxon>
        <taxon>Actinomycetes</taxon>
        <taxon>Micrococcales</taxon>
        <taxon>Microbacteriaceae</taxon>
        <taxon>Curtobacterium</taxon>
    </lineage>
</organism>
<dbReference type="Proteomes" id="UP000709437">
    <property type="component" value="Unassembled WGS sequence"/>
</dbReference>
<sequence>MTTNHTTRSQTPDSLGEIGLGKGTSVKVVYRHAPRDLPLFTVQPAPCGGYAALRGTPLDLNPTPVYVDLETTQNGEVR</sequence>
<evidence type="ECO:0000313" key="1">
    <source>
        <dbReference type="EMBL" id="MBT1543199.1"/>
    </source>
</evidence>
<evidence type="ECO:0000313" key="2">
    <source>
        <dbReference type="Proteomes" id="UP000709437"/>
    </source>
</evidence>
<proteinExistence type="predicted"/>
<reference evidence="1" key="1">
    <citation type="submission" date="2021-05" db="EMBL/GenBank/DDBJ databases">
        <title>Whole genome sequence of Curtobacterium flaccumfaciens pv. flaccumfaciens strain CFBP 3417.</title>
        <authorList>
            <person name="Osdaghi E."/>
            <person name="Taghouti G."/>
            <person name="Portier P."/>
            <person name="Fazliarab A."/>
            <person name="Taghavi S.M."/>
            <person name="Briand M."/>
            <person name="Le-Saux M."/>
            <person name="Jacques M.-A."/>
        </authorList>
    </citation>
    <scope>NUCLEOTIDE SEQUENCE</scope>
    <source>
        <strain evidence="1">CFBP 3417</strain>
    </source>
</reference>
<name>A0A6N1CWK3_9MICO</name>